<evidence type="ECO:0000256" key="3">
    <source>
        <dbReference type="RuleBase" id="RU004508"/>
    </source>
</evidence>
<comment type="caution">
    <text evidence="4">The sequence shown here is derived from an EMBL/GenBank/DDBJ whole genome shotgun (WGS) entry which is preliminary data.</text>
</comment>
<dbReference type="InterPro" id="IPR015421">
    <property type="entry name" value="PyrdxlP-dep_Trfase_major"/>
</dbReference>
<dbReference type="InterPro" id="IPR015424">
    <property type="entry name" value="PyrdxlP-dep_Trfase"/>
</dbReference>
<gene>
    <name evidence="4" type="ORF">J2R98_002612</name>
</gene>
<dbReference type="SUPFAM" id="SSF53383">
    <property type="entry name" value="PLP-dependent transferases"/>
    <property type="match status" value="1"/>
</dbReference>
<dbReference type="PANTHER" id="PTHR30244">
    <property type="entry name" value="TRANSAMINASE"/>
    <property type="match status" value="1"/>
</dbReference>
<dbReference type="Gene3D" id="3.40.640.10">
    <property type="entry name" value="Type I PLP-dependent aspartate aminotransferase-like (Major domain)"/>
    <property type="match status" value="1"/>
</dbReference>
<keyword evidence="5" id="KW-1185">Reference proteome</keyword>
<comment type="similarity">
    <text evidence="2 3">Belongs to the DegT/DnrJ/EryC1 family.</text>
</comment>
<evidence type="ECO:0000313" key="5">
    <source>
        <dbReference type="Proteomes" id="UP001236723"/>
    </source>
</evidence>
<dbReference type="CDD" id="cd00616">
    <property type="entry name" value="AHBA_syn"/>
    <property type="match status" value="1"/>
</dbReference>
<protein>
    <submittedName>
        <fullName evidence="4">dTDP-4-amino-4,6-dideoxygalactose transaminase</fullName>
    </submittedName>
</protein>
<accession>A0ABU0DWC6</accession>
<dbReference type="PANTHER" id="PTHR30244:SF36">
    <property type="entry name" value="3-OXO-GLUCOSE-6-PHOSPHATE:GLUTAMATE AMINOTRANSFERASE"/>
    <property type="match status" value="1"/>
</dbReference>
<dbReference type="EMBL" id="JAUSUP010000013">
    <property type="protein sequence ID" value="MDQ0352761.1"/>
    <property type="molecule type" value="Genomic_DNA"/>
</dbReference>
<proteinExistence type="inferred from homology"/>
<dbReference type="InterPro" id="IPR015422">
    <property type="entry name" value="PyrdxlP-dep_Trfase_small"/>
</dbReference>
<keyword evidence="1 3" id="KW-0663">Pyridoxal phosphate</keyword>
<dbReference type="Pfam" id="PF01041">
    <property type="entry name" value="DegT_DnrJ_EryC1"/>
    <property type="match status" value="1"/>
</dbReference>
<name>A0ABU0DWC6_9BACI</name>
<evidence type="ECO:0000256" key="2">
    <source>
        <dbReference type="ARBA" id="ARBA00037999"/>
    </source>
</evidence>
<dbReference type="Proteomes" id="UP001236723">
    <property type="component" value="Unassembled WGS sequence"/>
</dbReference>
<dbReference type="PIRSF" id="PIRSF000390">
    <property type="entry name" value="PLP_StrS"/>
    <property type="match status" value="1"/>
</dbReference>
<reference evidence="4 5" key="1">
    <citation type="submission" date="2023-07" db="EMBL/GenBank/DDBJ databases">
        <title>Genomic Encyclopedia of Type Strains, Phase IV (KMG-IV): sequencing the most valuable type-strain genomes for metagenomic binning, comparative biology and taxonomic classification.</title>
        <authorList>
            <person name="Goeker M."/>
        </authorList>
    </citation>
    <scope>NUCLEOTIDE SEQUENCE [LARGE SCALE GENOMIC DNA]</scope>
    <source>
        <strain evidence="4 5">DSM 15448</strain>
    </source>
</reference>
<organism evidence="4 5">
    <name type="scientific">Alkalibacillus filiformis</name>
    <dbReference type="NCBI Taxonomy" id="200990"/>
    <lineage>
        <taxon>Bacteria</taxon>
        <taxon>Bacillati</taxon>
        <taxon>Bacillota</taxon>
        <taxon>Bacilli</taxon>
        <taxon>Bacillales</taxon>
        <taxon>Bacillaceae</taxon>
        <taxon>Alkalibacillus</taxon>
    </lineage>
</organism>
<evidence type="ECO:0000256" key="1">
    <source>
        <dbReference type="ARBA" id="ARBA00022898"/>
    </source>
</evidence>
<dbReference type="Gene3D" id="3.90.1150.10">
    <property type="entry name" value="Aspartate Aminotransferase, domain 1"/>
    <property type="match status" value="1"/>
</dbReference>
<evidence type="ECO:0000313" key="4">
    <source>
        <dbReference type="EMBL" id="MDQ0352761.1"/>
    </source>
</evidence>
<dbReference type="InterPro" id="IPR000653">
    <property type="entry name" value="DegT/StrS_aminotransferase"/>
</dbReference>
<dbReference type="RefSeq" id="WP_307069603.1">
    <property type="nucleotide sequence ID" value="NZ_JAUSUP010000013.1"/>
</dbReference>
<sequence length="365" mass="40984">MHQIPPFTTAEETKLLKKEIMQEIERVIDSGQFILGPDVKNLEKEVAEYLNVKYAIGLNSGTDALIIALRALDIQEGDEVIVPSFTFFATAEAVEHVGATPVFIDVDESTYNIDISLMENLITKKTKAIIPVHLFGHAVNMDPLMEIANNYNLIVIEDVAQAFGGEYKGQKTGSIGHIGCFSFFPTKNLGAYGDGGLIVTDDEEIYEMASMLRAHGSKKKYHNELVGYNSRLDSIQAAILRVKLNSIEEWNEGRRRVDQQYKELLSDLDGIILPTEMGGTKHVYHQFTIRVLNGKRDKLQAYLKEQGIGTMVYYPTPVHKLPLYNSSIKLPISEMLADEVLSLPMYPHLSIDEINKIGHIIKRFL</sequence>